<feature type="compositionally biased region" description="Basic and acidic residues" evidence="1">
    <location>
        <begin position="459"/>
        <end position="468"/>
    </location>
</feature>
<dbReference type="PANTHER" id="PTHR13060:SF0">
    <property type="entry name" value="PROTEIN ECDYSONELESS HOMOLOG"/>
    <property type="match status" value="1"/>
</dbReference>
<dbReference type="AlphaFoldDB" id="A0AAD8A5E9"/>
<comment type="caution">
    <text evidence="2">The sequence shown here is derived from an EMBL/GenBank/DDBJ whole genome shotgun (WGS) entry which is preliminary data.</text>
</comment>
<dbReference type="PANTHER" id="PTHR13060">
    <property type="entry name" value="SGT1 PROTEIN HSGT1 SUPPRESSOR OF GCR2"/>
    <property type="match status" value="1"/>
</dbReference>
<feature type="compositionally biased region" description="Basic and acidic residues" evidence="1">
    <location>
        <begin position="564"/>
        <end position="573"/>
    </location>
</feature>
<reference evidence="2" key="1">
    <citation type="journal article" date="2023" name="IScience">
        <title>Live-bearing cockroach genome reveals convergent evolutionary mechanisms linked to viviparity in insects and beyond.</title>
        <authorList>
            <person name="Fouks B."/>
            <person name="Harrison M.C."/>
            <person name="Mikhailova A.A."/>
            <person name="Marchal E."/>
            <person name="English S."/>
            <person name="Carruthers M."/>
            <person name="Jennings E.C."/>
            <person name="Chiamaka E.L."/>
            <person name="Frigard R.A."/>
            <person name="Pippel M."/>
            <person name="Attardo G.M."/>
            <person name="Benoit J.B."/>
            <person name="Bornberg-Bauer E."/>
            <person name="Tobe S.S."/>
        </authorList>
    </citation>
    <scope>NUCLEOTIDE SEQUENCE</scope>
    <source>
        <strain evidence="2">Stay&amp;Tobe</strain>
    </source>
</reference>
<protein>
    <recommendedName>
        <fullName evidence="4">Ecdysoneless</fullName>
    </recommendedName>
</protein>
<name>A0AAD8A5E9_DIPPU</name>
<dbReference type="InterPro" id="IPR010770">
    <property type="entry name" value="Ecd"/>
</dbReference>
<evidence type="ECO:0000313" key="3">
    <source>
        <dbReference type="Proteomes" id="UP001233999"/>
    </source>
</evidence>
<evidence type="ECO:0000256" key="1">
    <source>
        <dbReference type="SAM" id="MobiDB-lite"/>
    </source>
</evidence>
<organism evidence="2 3">
    <name type="scientific">Diploptera punctata</name>
    <name type="common">Pacific beetle cockroach</name>
    <dbReference type="NCBI Taxonomy" id="6984"/>
    <lineage>
        <taxon>Eukaryota</taxon>
        <taxon>Metazoa</taxon>
        <taxon>Ecdysozoa</taxon>
        <taxon>Arthropoda</taxon>
        <taxon>Hexapoda</taxon>
        <taxon>Insecta</taxon>
        <taxon>Pterygota</taxon>
        <taxon>Neoptera</taxon>
        <taxon>Polyneoptera</taxon>
        <taxon>Dictyoptera</taxon>
        <taxon>Blattodea</taxon>
        <taxon>Blaberoidea</taxon>
        <taxon>Blaberidae</taxon>
        <taxon>Diplopterinae</taxon>
        <taxon>Diploptera</taxon>
    </lineage>
</organism>
<dbReference type="Proteomes" id="UP001233999">
    <property type="component" value="Unassembled WGS sequence"/>
</dbReference>
<evidence type="ECO:0000313" key="2">
    <source>
        <dbReference type="EMBL" id="KAJ9592776.1"/>
    </source>
</evidence>
<dbReference type="Pfam" id="PF07093">
    <property type="entry name" value="SGT1"/>
    <property type="match status" value="1"/>
</dbReference>
<feature type="region of interest" description="Disordered" evidence="1">
    <location>
        <begin position="614"/>
        <end position="639"/>
    </location>
</feature>
<dbReference type="GO" id="GO:0005634">
    <property type="term" value="C:nucleus"/>
    <property type="evidence" value="ECO:0007669"/>
    <property type="project" value="TreeGrafter"/>
</dbReference>
<proteinExistence type="predicted"/>
<keyword evidence="3" id="KW-1185">Reference proteome</keyword>
<gene>
    <name evidence="2" type="ORF">L9F63_015554</name>
</gene>
<feature type="region of interest" description="Disordered" evidence="1">
    <location>
        <begin position="432"/>
        <end position="478"/>
    </location>
</feature>
<reference evidence="2" key="2">
    <citation type="submission" date="2023-05" db="EMBL/GenBank/DDBJ databases">
        <authorList>
            <person name="Fouks B."/>
        </authorList>
    </citation>
    <scope>NUCLEOTIDE SEQUENCE</scope>
    <source>
        <strain evidence="2">Stay&amp;Tobe</strain>
        <tissue evidence="2">Testes</tissue>
    </source>
</reference>
<accession>A0AAD8A5E9</accession>
<feature type="compositionally biased region" description="Basic residues" evidence="1">
    <location>
        <begin position="448"/>
        <end position="458"/>
    </location>
</feature>
<feature type="region of interest" description="Disordered" evidence="1">
    <location>
        <begin position="555"/>
        <end position="579"/>
    </location>
</feature>
<evidence type="ECO:0008006" key="4">
    <source>
        <dbReference type="Google" id="ProtNLM"/>
    </source>
</evidence>
<sequence length="639" mass="72492">MQMKKDNRECLFVLSHVESTIRKYAENYIWHKDTFNISPNLLSLSLSSEVSDKDQLPFHFYGSTHYGDNIEDEWFIVFLLLQLTREIDGLIVRVIDSDGEFLLIEAAEFLPDWASPETCEQRVYLYQGVVHIVPLEQGDDKTRLLSVAEAVGRIRQEPHKTRASQEIQNAIQSRIEGYPGKIGELLHRTNVFVPVGVAALLKERPNLIAPAVTAFCNRDPIDMKACRAMRYFPPENRVMMNVVFTKCLYAMITHHKFNPDRRTGWNMPQANSKEFRAHNLGVKLACGFEILVAQAKPSVRDKQVQNAFEETGYFEDLLEGSKDFESLVAKAQEYYISHRDSIHCEPSVGQQVLDLLGTIEYDIEEFKKDIFLPIIMDEKWLELCPKDLDAMLEERYGQKKFTHVNRNSNPTNITSHLAQFLDHVSGLEGAEFPRINETREETESPPVRPKRGIKKLKSRSIDSVKNAEEGTSSPGAENKINFDQEAFSCAVQNILDFVIPEDSWDLESDGSGMSSYEDEIEMDLDQLKPGKGKKGNVPESEIKQYMDQMDQELASSSMGQSFEKVTKTKDKKSVRNAGTEDSFEDIEAFEPVDIDMNALKNILESYQAQMEGAGPAGNMLGPMGFRLETEPHVAGSEES</sequence>
<dbReference type="EMBL" id="JASPKZ010003806">
    <property type="protein sequence ID" value="KAJ9592776.1"/>
    <property type="molecule type" value="Genomic_DNA"/>
</dbReference>